<dbReference type="Proteomes" id="UP000694392">
    <property type="component" value="Unplaced"/>
</dbReference>
<dbReference type="InterPro" id="IPR011705">
    <property type="entry name" value="BACK"/>
</dbReference>
<dbReference type="PANTHER" id="PTHR24412">
    <property type="entry name" value="KELCH PROTEIN"/>
    <property type="match status" value="1"/>
</dbReference>
<organism evidence="4 5">
    <name type="scientific">Sphenodon punctatus</name>
    <name type="common">Tuatara</name>
    <name type="synonym">Hatteria punctata</name>
    <dbReference type="NCBI Taxonomy" id="8508"/>
    <lineage>
        <taxon>Eukaryota</taxon>
        <taxon>Metazoa</taxon>
        <taxon>Chordata</taxon>
        <taxon>Craniata</taxon>
        <taxon>Vertebrata</taxon>
        <taxon>Euteleostomi</taxon>
        <taxon>Lepidosauria</taxon>
        <taxon>Sphenodontia</taxon>
        <taxon>Sphenodontidae</taxon>
        <taxon>Sphenodon</taxon>
    </lineage>
</organism>
<dbReference type="PANTHER" id="PTHR24412:SF398">
    <property type="entry name" value="KELCH-LIKE PROTEIN 30"/>
    <property type="match status" value="1"/>
</dbReference>
<dbReference type="Pfam" id="PF07707">
    <property type="entry name" value="BACK"/>
    <property type="match status" value="1"/>
</dbReference>
<dbReference type="Ensembl" id="ENSSPUT00000025621.1">
    <property type="protein sequence ID" value="ENSSPUP00000024020.1"/>
    <property type="gene ID" value="ENSSPUG00000018409.1"/>
</dbReference>
<evidence type="ECO:0000313" key="4">
    <source>
        <dbReference type="Ensembl" id="ENSSPUP00000024020.1"/>
    </source>
</evidence>
<dbReference type="SUPFAM" id="SSF117281">
    <property type="entry name" value="Kelch motif"/>
    <property type="match status" value="1"/>
</dbReference>
<dbReference type="Gene3D" id="2.120.10.80">
    <property type="entry name" value="Kelch-type beta propeller"/>
    <property type="match status" value="1"/>
</dbReference>
<dbReference type="GeneTree" id="ENSGT00940000158597"/>
<keyword evidence="1" id="KW-0880">Kelch repeat</keyword>
<gene>
    <name evidence="4" type="primary">KLHL30</name>
</gene>
<dbReference type="Pfam" id="PF00651">
    <property type="entry name" value="BTB"/>
    <property type="match status" value="1"/>
</dbReference>
<dbReference type="InterPro" id="IPR006652">
    <property type="entry name" value="Kelch_1"/>
</dbReference>
<dbReference type="SMART" id="SM00612">
    <property type="entry name" value="Kelch"/>
    <property type="match status" value="4"/>
</dbReference>
<dbReference type="PIRSF" id="PIRSF037037">
    <property type="entry name" value="Kelch-like_protein_gigaxonin"/>
    <property type="match status" value="1"/>
</dbReference>
<dbReference type="CDD" id="cd18469">
    <property type="entry name" value="BACK_KLHL30"/>
    <property type="match status" value="1"/>
</dbReference>
<evidence type="ECO:0000256" key="1">
    <source>
        <dbReference type="ARBA" id="ARBA00022441"/>
    </source>
</evidence>
<dbReference type="InterPro" id="IPR011333">
    <property type="entry name" value="SKP1/BTB/POZ_sf"/>
</dbReference>
<reference evidence="4" key="2">
    <citation type="submission" date="2025-09" db="UniProtKB">
        <authorList>
            <consortium name="Ensembl"/>
        </authorList>
    </citation>
    <scope>IDENTIFICATION</scope>
</reference>
<dbReference type="SUPFAM" id="SSF54695">
    <property type="entry name" value="POZ domain"/>
    <property type="match status" value="1"/>
</dbReference>
<dbReference type="Gene3D" id="3.30.710.10">
    <property type="entry name" value="Potassium Channel Kv1.1, Chain A"/>
    <property type="match status" value="1"/>
</dbReference>
<dbReference type="PROSITE" id="PS50097">
    <property type="entry name" value="BTB"/>
    <property type="match status" value="1"/>
</dbReference>
<accession>A0A8D0HS62</accession>
<dbReference type="Pfam" id="PF24681">
    <property type="entry name" value="Kelch_KLHDC2_KLHL20_DRC7"/>
    <property type="match status" value="1"/>
</dbReference>
<reference evidence="4" key="1">
    <citation type="submission" date="2025-08" db="UniProtKB">
        <authorList>
            <consortium name="Ensembl"/>
        </authorList>
    </citation>
    <scope>IDENTIFICATION</scope>
</reference>
<dbReference type="InterPro" id="IPR030582">
    <property type="entry name" value="KLHL30_BACK"/>
</dbReference>
<dbReference type="Gene3D" id="1.25.40.420">
    <property type="match status" value="1"/>
</dbReference>
<evidence type="ECO:0000259" key="3">
    <source>
        <dbReference type="PROSITE" id="PS50097"/>
    </source>
</evidence>
<dbReference type="FunFam" id="1.25.40.420:FF:000001">
    <property type="entry name" value="Kelch-like family member 12"/>
    <property type="match status" value="1"/>
</dbReference>
<keyword evidence="5" id="KW-1185">Reference proteome</keyword>
<proteinExistence type="predicted"/>
<dbReference type="InterPro" id="IPR017096">
    <property type="entry name" value="BTB-kelch_protein"/>
</dbReference>
<protein>
    <submittedName>
        <fullName evidence="4">Kelch like family member 30</fullName>
    </submittedName>
</protein>
<dbReference type="SMART" id="SM00875">
    <property type="entry name" value="BACK"/>
    <property type="match status" value="1"/>
</dbReference>
<dbReference type="InterPro" id="IPR000210">
    <property type="entry name" value="BTB/POZ_dom"/>
</dbReference>
<feature type="domain" description="BTB" evidence="3">
    <location>
        <begin position="33"/>
        <end position="100"/>
    </location>
</feature>
<name>A0A8D0HS62_SPHPU</name>
<sequence length="575" mass="64809">MVRNVDDFDFCLPSHAQSILEGLQALRSNPKFSDVTLLVGGCEFPCHRSILALCSDYFNAMFAGDFLESISACIEIKDVDPIIMETLIDFAYTGKITINQGNVEALIRTSNQLHFPTIQKVCNRYLRQQMDTTNCLGICEFGEMHGCPEVSSKAWAFLQENFEAVSQEEEFLQLSKERLVVYLSNNLLQVQKEQSLVEAMLRWVKYEAGARAKYLPELLDLVHLVSLPDQYLKDLLLEPLIQESEACKATITQYRTLPQKLEEVLVVLGGRALEENEEEEEEDVQTPPISRNFAFCNPKTKRWIALPDFPDYNKWGFSLVALNNNVYVTGGSRGTQNNTWSTTQSWCFHLKEGAWTSIAPMLKPRTNHASAVLNGEIYAIGGTTLDIVEVECYDPYNDSWCLVSPSLKYVSNFTAAGCLGKLYLVGSCAVKYNALTLQCYNPVIDVWSVIASPFIPKYLSAPRCASLHGVIYLIGDNTKKVYVYDPDANIWQKVQLLHTLHENGGMVALGGKLFVTGGHWKGMDGDYQVEMEVYDCTKDVWRREGVLPCLWLYHSSSSIFMDTSKWTEPFPGNHG</sequence>
<dbReference type="CDD" id="cd18259">
    <property type="entry name" value="BTB_POZ_KLHL30"/>
    <property type="match status" value="1"/>
</dbReference>
<keyword evidence="2" id="KW-0677">Repeat</keyword>
<dbReference type="AlphaFoldDB" id="A0A8D0HS62"/>
<dbReference type="OMA" id="WFYSGVC"/>
<evidence type="ECO:0000256" key="2">
    <source>
        <dbReference type="ARBA" id="ARBA00022737"/>
    </source>
</evidence>
<evidence type="ECO:0000313" key="5">
    <source>
        <dbReference type="Proteomes" id="UP000694392"/>
    </source>
</evidence>
<dbReference type="InterPro" id="IPR015915">
    <property type="entry name" value="Kelch-typ_b-propeller"/>
</dbReference>
<dbReference type="SMART" id="SM00225">
    <property type="entry name" value="BTB"/>
    <property type="match status" value="1"/>
</dbReference>